<feature type="compositionally biased region" description="Polar residues" evidence="3">
    <location>
        <begin position="48"/>
        <end position="57"/>
    </location>
</feature>
<dbReference type="GO" id="GO:0019369">
    <property type="term" value="P:arachidonate metabolic process"/>
    <property type="evidence" value="ECO:0007669"/>
    <property type="project" value="TreeGrafter"/>
</dbReference>
<feature type="compositionally biased region" description="Basic residues" evidence="3">
    <location>
        <begin position="96"/>
        <end position="105"/>
    </location>
</feature>
<comment type="caution">
    <text evidence="2">Lacks conserved residue(s) required for the propagation of feature annotation.</text>
</comment>
<dbReference type="Gene3D" id="3.40.1090.10">
    <property type="entry name" value="Cytosolic phospholipase A2 catalytic domain"/>
    <property type="match status" value="1"/>
</dbReference>
<evidence type="ECO:0000313" key="6">
    <source>
        <dbReference type="Proteomes" id="UP001412239"/>
    </source>
</evidence>
<dbReference type="PANTHER" id="PTHR24185:SF4">
    <property type="entry name" value="SERINE HYDROLASE, PUTATIVE (AFU_ORTHOLOGUE AFUA_2G07870)-RELATED"/>
    <property type="match status" value="1"/>
</dbReference>
<keyword evidence="1" id="KW-0443">Lipid metabolism</keyword>
<evidence type="ECO:0000313" key="5">
    <source>
        <dbReference type="EMBL" id="CUS09948.1"/>
    </source>
</evidence>
<feature type="region of interest" description="Disordered" evidence="3">
    <location>
        <begin position="648"/>
        <end position="722"/>
    </location>
</feature>
<feature type="region of interest" description="Disordered" evidence="3">
    <location>
        <begin position="1"/>
        <end position="105"/>
    </location>
</feature>
<dbReference type="GO" id="GO:0046486">
    <property type="term" value="P:glycerolipid metabolic process"/>
    <property type="evidence" value="ECO:0007669"/>
    <property type="project" value="UniProtKB-ARBA"/>
</dbReference>
<feature type="short sequence motif" description="GXGXXG" evidence="2">
    <location>
        <begin position="115"/>
        <end position="120"/>
    </location>
</feature>
<accession>A0A292PTH4</accession>
<feature type="compositionally biased region" description="Basic and acidic residues" evidence="3">
    <location>
        <begin position="273"/>
        <end position="289"/>
    </location>
</feature>
<dbReference type="AlphaFoldDB" id="A0A292PTH4"/>
<feature type="compositionally biased region" description="Pro residues" evidence="3">
    <location>
        <begin position="569"/>
        <end position="578"/>
    </location>
</feature>
<protein>
    <recommendedName>
        <fullName evidence="4">PNPLA domain-containing protein</fullName>
    </recommendedName>
</protein>
<feature type="region of interest" description="Disordered" evidence="3">
    <location>
        <begin position="550"/>
        <end position="581"/>
    </location>
</feature>
<feature type="compositionally biased region" description="Basic residues" evidence="3">
    <location>
        <begin position="712"/>
        <end position="722"/>
    </location>
</feature>
<proteinExistence type="predicted"/>
<dbReference type="GO" id="GO:0016020">
    <property type="term" value="C:membrane"/>
    <property type="evidence" value="ECO:0007669"/>
    <property type="project" value="TreeGrafter"/>
</dbReference>
<sequence length="722" mass="80788">MSSPNESARRGSRGLIYNPATGTYTRPRKQSQMVPPPVPPKKPDPSHSSEYTYSPITKETHQVAELEGDSDVGRLDSEGTPGESFHGERSRGKEKQRAKRLPKKKRQLRILSLDGGGIRGYSTLVILQELMHQIYVQTHNGKGPRTPADLPRPCDYFDLIGGTGTGGLIALMLGRMRMDVESCKEYYVQLTRYVFITDKTVLGVPYGKTLFKSSRLEEAIKHCVRESTKFDTDKIIPHSPPPTSPPAMTHKRSDSWADRISPMRRRTSSLDRNQTRGRRESGGTRKAGDPDAPLSDNRPGRCRTFVTAIYQGTSPESTAPPVLLRTYPSRAESVPSYNCTIWQAGRATSAIEFAFKPITIEQNTFLDEGSGIYNPAVQALEEARNNEFPGDEISVFVSIGTGKRHEAPAQPPSRRQSSRGERHRLHHSNHSTVSLSQQKAPWWEGLISTPFEGFTEARKRLYSKVDDCERVHRILIDGEDGGRPGLAKMGVPREDYYRFNVEVGVGEFALNEWNRLTEVSTGTRRYLGQRETNSLVRECASKLVRIDKSNTMPAEPLNPKHLHKAITPKPLPPPPKPPQDIAELSAEIDHAAADWTSSTASSSPQLSPRDTHPAFRIIMPDHHQHITQSPTAGEVTAYQSMIPEIQVQEPPQLPPKQPKPERPSYHQDHPYYRAAQEMPMPNPEIRVTSPTTVAGGDSDEERRGGFPLGEGRRRRRRSTGRR</sequence>
<gene>
    <name evidence="5" type="ORF">GSTUAT00005993001</name>
</gene>
<dbReference type="InterPro" id="IPR002641">
    <property type="entry name" value="PNPLA_dom"/>
</dbReference>
<feature type="compositionally biased region" description="Basic and acidic residues" evidence="3">
    <location>
        <begin position="658"/>
        <end position="671"/>
    </location>
</feature>
<dbReference type="EMBL" id="LN891063">
    <property type="protein sequence ID" value="CUS09948.1"/>
    <property type="molecule type" value="Genomic_DNA"/>
</dbReference>
<dbReference type="SUPFAM" id="SSF52151">
    <property type="entry name" value="FabD/lysophospholipase-like"/>
    <property type="match status" value="1"/>
</dbReference>
<feature type="region of interest" description="Disordered" evidence="3">
    <location>
        <begin position="402"/>
        <end position="431"/>
    </location>
</feature>
<evidence type="ECO:0000256" key="3">
    <source>
        <dbReference type="SAM" id="MobiDB-lite"/>
    </source>
</evidence>
<evidence type="ECO:0000256" key="1">
    <source>
        <dbReference type="ARBA" id="ARBA00023098"/>
    </source>
</evidence>
<name>A0A292PTH4_9PEZI</name>
<dbReference type="Pfam" id="PF01734">
    <property type="entry name" value="Patatin"/>
    <property type="match status" value="1"/>
</dbReference>
<evidence type="ECO:0000259" key="4">
    <source>
        <dbReference type="PROSITE" id="PS51635"/>
    </source>
</evidence>
<dbReference type="PANTHER" id="PTHR24185">
    <property type="entry name" value="CALCIUM-INDEPENDENT PHOSPHOLIPASE A2-GAMMA"/>
    <property type="match status" value="1"/>
</dbReference>
<dbReference type="PROSITE" id="PS51635">
    <property type="entry name" value="PNPLA"/>
    <property type="match status" value="1"/>
</dbReference>
<dbReference type="GO" id="GO:0047499">
    <property type="term" value="F:calcium-independent phospholipase A2 activity"/>
    <property type="evidence" value="ECO:0007669"/>
    <property type="project" value="TreeGrafter"/>
</dbReference>
<feature type="domain" description="PNPLA" evidence="4">
    <location>
        <begin position="111"/>
        <end position="380"/>
    </location>
</feature>
<feature type="compositionally biased region" description="Basic and acidic residues" evidence="3">
    <location>
        <begin position="85"/>
        <end position="95"/>
    </location>
</feature>
<dbReference type="Proteomes" id="UP001412239">
    <property type="component" value="Unassembled WGS sequence"/>
</dbReference>
<feature type="region of interest" description="Disordered" evidence="3">
    <location>
        <begin position="231"/>
        <end position="300"/>
    </location>
</feature>
<dbReference type="InterPro" id="IPR016035">
    <property type="entry name" value="Acyl_Trfase/lysoPLipase"/>
</dbReference>
<reference evidence="5" key="1">
    <citation type="submission" date="2015-10" db="EMBL/GenBank/DDBJ databases">
        <authorList>
            <person name="Regsiter A."/>
            <person name="william w."/>
        </authorList>
    </citation>
    <scope>NUCLEOTIDE SEQUENCE</scope>
    <source>
        <strain evidence="5">Montdore</strain>
    </source>
</reference>
<organism evidence="5 6">
    <name type="scientific">Tuber aestivum</name>
    <name type="common">summer truffle</name>
    <dbReference type="NCBI Taxonomy" id="59557"/>
    <lineage>
        <taxon>Eukaryota</taxon>
        <taxon>Fungi</taxon>
        <taxon>Dikarya</taxon>
        <taxon>Ascomycota</taxon>
        <taxon>Pezizomycotina</taxon>
        <taxon>Pezizomycetes</taxon>
        <taxon>Pezizales</taxon>
        <taxon>Tuberaceae</taxon>
        <taxon>Tuber</taxon>
    </lineage>
</organism>
<keyword evidence="6" id="KW-1185">Reference proteome</keyword>
<evidence type="ECO:0000256" key="2">
    <source>
        <dbReference type="PROSITE-ProRule" id="PRU01161"/>
    </source>
</evidence>